<comment type="caution">
    <text evidence="1">The sequence shown here is derived from an EMBL/GenBank/DDBJ whole genome shotgun (WGS) entry which is preliminary data.</text>
</comment>
<dbReference type="Proteomes" id="UP001249851">
    <property type="component" value="Unassembled WGS sequence"/>
</dbReference>
<evidence type="ECO:0000313" key="1">
    <source>
        <dbReference type="EMBL" id="KAK2554750.1"/>
    </source>
</evidence>
<proteinExistence type="predicted"/>
<reference evidence="1" key="2">
    <citation type="journal article" date="2023" name="Science">
        <title>Genomic signatures of disease resistance in endangered staghorn corals.</title>
        <authorList>
            <person name="Vollmer S.V."/>
            <person name="Selwyn J.D."/>
            <person name="Despard B.A."/>
            <person name="Roesel C.L."/>
        </authorList>
    </citation>
    <scope>NUCLEOTIDE SEQUENCE</scope>
    <source>
        <strain evidence="1">K2</strain>
    </source>
</reference>
<evidence type="ECO:0000313" key="2">
    <source>
        <dbReference type="Proteomes" id="UP001249851"/>
    </source>
</evidence>
<dbReference type="AlphaFoldDB" id="A0AAD9UYZ3"/>
<gene>
    <name evidence="1" type="ORF">P5673_023713</name>
</gene>
<protein>
    <submittedName>
        <fullName evidence="1">Uncharacterized protein</fullName>
    </submittedName>
</protein>
<organism evidence="1 2">
    <name type="scientific">Acropora cervicornis</name>
    <name type="common">Staghorn coral</name>
    <dbReference type="NCBI Taxonomy" id="6130"/>
    <lineage>
        <taxon>Eukaryota</taxon>
        <taxon>Metazoa</taxon>
        <taxon>Cnidaria</taxon>
        <taxon>Anthozoa</taxon>
        <taxon>Hexacorallia</taxon>
        <taxon>Scleractinia</taxon>
        <taxon>Astrocoeniina</taxon>
        <taxon>Acroporidae</taxon>
        <taxon>Acropora</taxon>
    </lineage>
</organism>
<reference evidence="1" key="1">
    <citation type="journal article" date="2023" name="G3 (Bethesda)">
        <title>Whole genome assembly and annotation of the endangered Caribbean coral Acropora cervicornis.</title>
        <authorList>
            <person name="Selwyn J.D."/>
            <person name="Vollmer S.V."/>
        </authorList>
    </citation>
    <scope>NUCLEOTIDE SEQUENCE</scope>
    <source>
        <strain evidence="1">K2</strain>
    </source>
</reference>
<sequence>MKNSSTLYVVNVTKCPSSATFSSRVPFYSPVRVCNKYECQGGINRHAIDDDHDELTFSVSISFLHAEKRVKAVFVCDTERELSAVSSLWFTMSTLATGGPTLKQPRDLLCIEYSVCGF</sequence>
<dbReference type="EMBL" id="JARQWQ010000067">
    <property type="protein sequence ID" value="KAK2554750.1"/>
    <property type="molecule type" value="Genomic_DNA"/>
</dbReference>
<accession>A0AAD9UYZ3</accession>
<name>A0AAD9UYZ3_ACRCE</name>
<keyword evidence="2" id="KW-1185">Reference proteome</keyword>